<gene>
    <name evidence="1" type="ORF">CK203_113757</name>
</gene>
<proteinExistence type="predicted"/>
<dbReference type="EMBL" id="QGNW01002136">
    <property type="protein sequence ID" value="RVW25095.1"/>
    <property type="molecule type" value="Genomic_DNA"/>
</dbReference>
<dbReference type="Proteomes" id="UP000288805">
    <property type="component" value="Unassembled WGS sequence"/>
</dbReference>
<evidence type="ECO:0000313" key="2">
    <source>
        <dbReference type="Proteomes" id="UP000288805"/>
    </source>
</evidence>
<evidence type="ECO:0000313" key="1">
    <source>
        <dbReference type="EMBL" id="RVW25095.1"/>
    </source>
</evidence>
<accession>A0A438CPF4</accession>
<comment type="caution">
    <text evidence="1">The sequence shown here is derived from an EMBL/GenBank/DDBJ whole genome shotgun (WGS) entry which is preliminary data.</text>
</comment>
<name>A0A438CPF4_VITVI</name>
<protein>
    <submittedName>
        <fullName evidence="1">Uncharacterized protein</fullName>
    </submittedName>
</protein>
<sequence length="83" mass="9584">MQPNEQPAKGVVPSEDGENLCRTDMEAPLSDLMSTRGAKADKTKRWQQSDWGLIQKLDLQLKLREFWVGAWSWKWKGGPLWRA</sequence>
<reference evidence="1 2" key="1">
    <citation type="journal article" date="2018" name="PLoS Genet.">
        <title>Population sequencing reveals clonal diversity and ancestral inbreeding in the grapevine cultivar Chardonnay.</title>
        <authorList>
            <person name="Roach M.J."/>
            <person name="Johnson D.L."/>
            <person name="Bohlmann J."/>
            <person name="van Vuuren H.J."/>
            <person name="Jones S.J."/>
            <person name="Pretorius I.S."/>
            <person name="Schmidt S.A."/>
            <person name="Borneman A.R."/>
        </authorList>
    </citation>
    <scope>NUCLEOTIDE SEQUENCE [LARGE SCALE GENOMIC DNA]</scope>
    <source>
        <strain evidence="2">cv. Chardonnay</strain>
        <tissue evidence="1">Leaf</tissue>
    </source>
</reference>
<organism evidence="1 2">
    <name type="scientific">Vitis vinifera</name>
    <name type="common">Grape</name>
    <dbReference type="NCBI Taxonomy" id="29760"/>
    <lineage>
        <taxon>Eukaryota</taxon>
        <taxon>Viridiplantae</taxon>
        <taxon>Streptophyta</taxon>
        <taxon>Embryophyta</taxon>
        <taxon>Tracheophyta</taxon>
        <taxon>Spermatophyta</taxon>
        <taxon>Magnoliopsida</taxon>
        <taxon>eudicotyledons</taxon>
        <taxon>Gunneridae</taxon>
        <taxon>Pentapetalae</taxon>
        <taxon>rosids</taxon>
        <taxon>Vitales</taxon>
        <taxon>Vitaceae</taxon>
        <taxon>Viteae</taxon>
        <taxon>Vitis</taxon>
    </lineage>
</organism>
<dbReference type="AlphaFoldDB" id="A0A438CPF4"/>